<reference evidence="3 4" key="1">
    <citation type="journal article" date="2010" name="Nature">
        <title>Genome sequencing and analysis of the model grass Brachypodium distachyon.</title>
        <authorList>
            <consortium name="International Brachypodium Initiative"/>
        </authorList>
    </citation>
    <scope>NUCLEOTIDE SEQUENCE [LARGE SCALE GENOMIC DNA]</scope>
    <source>
        <strain evidence="3">Bd21</strain>
        <strain evidence="4">cv. Bd21</strain>
    </source>
</reference>
<dbReference type="KEGG" id="bdi:100827846"/>
<dbReference type="AlphaFoldDB" id="I1H2D2"/>
<sequence length="124" mass="13020">MASTERCSCLLTFLLLIFFLLASTARGAKFIADAKGTGAGAADSSGVTVTMREGVAGGHAHGGYSSHDTHNPNGMPDNGVDPRNIAGRGTHRRGAASRACRLYPRLGAWMVVGAMSFNFWCFLA</sequence>
<gene>
    <name evidence="4" type="primary">LOC100827846</name>
    <name evidence="3" type="ORF">BRADI_1g53200v3</name>
</gene>
<reference evidence="4" key="3">
    <citation type="submission" date="2018-08" db="UniProtKB">
        <authorList>
            <consortium name="EnsemblPlants"/>
        </authorList>
    </citation>
    <scope>IDENTIFICATION</scope>
    <source>
        <strain evidence="4">cv. Bd21</strain>
    </source>
</reference>
<evidence type="ECO:0000256" key="1">
    <source>
        <dbReference type="SAM" id="MobiDB-lite"/>
    </source>
</evidence>
<dbReference type="EMBL" id="CM000880">
    <property type="protein sequence ID" value="KQK20225.1"/>
    <property type="molecule type" value="Genomic_DNA"/>
</dbReference>
<evidence type="ECO:0000256" key="2">
    <source>
        <dbReference type="SAM" id="SignalP"/>
    </source>
</evidence>
<dbReference type="EnsemblPlants" id="PNT76772">
    <property type="protein sequence ID" value="PNT76772"/>
    <property type="gene ID" value="BRADI_1g53200v3"/>
</dbReference>
<feature type="signal peptide" evidence="2">
    <location>
        <begin position="1"/>
        <end position="27"/>
    </location>
</feature>
<dbReference type="GeneID" id="100827846"/>
<dbReference type="OMA" id="STERCSC"/>
<dbReference type="Gramene" id="KQK20225">
    <property type="protein sequence ID" value="KQK20225"/>
    <property type="gene ID" value="BRADI_1g53200v3"/>
</dbReference>
<reference evidence="3" key="2">
    <citation type="submission" date="2017-06" db="EMBL/GenBank/DDBJ databases">
        <title>WGS assembly of Brachypodium distachyon.</title>
        <authorList>
            <consortium name="The International Brachypodium Initiative"/>
            <person name="Lucas S."/>
            <person name="Harmon-Smith M."/>
            <person name="Lail K."/>
            <person name="Tice H."/>
            <person name="Grimwood J."/>
            <person name="Bruce D."/>
            <person name="Barry K."/>
            <person name="Shu S."/>
            <person name="Lindquist E."/>
            <person name="Wang M."/>
            <person name="Pitluck S."/>
            <person name="Vogel J.P."/>
            <person name="Garvin D.F."/>
            <person name="Mockler T.C."/>
            <person name="Schmutz J."/>
            <person name="Rokhsar D."/>
            <person name="Bevan M.W."/>
        </authorList>
    </citation>
    <scope>NUCLEOTIDE SEQUENCE</scope>
    <source>
        <strain evidence="3">Bd21</strain>
    </source>
</reference>
<organism evidence="4">
    <name type="scientific">Brachypodium distachyon</name>
    <name type="common">Purple false brome</name>
    <name type="synonym">Trachynia distachya</name>
    <dbReference type="NCBI Taxonomy" id="15368"/>
    <lineage>
        <taxon>Eukaryota</taxon>
        <taxon>Viridiplantae</taxon>
        <taxon>Streptophyta</taxon>
        <taxon>Embryophyta</taxon>
        <taxon>Tracheophyta</taxon>
        <taxon>Spermatophyta</taxon>
        <taxon>Magnoliopsida</taxon>
        <taxon>Liliopsida</taxon>
        <taxon>Poales</taxon>
        <taxon>Poaceae</taxon>
        <taxon>BOP clade</taxon>
        <taxon>Pooideae</taxon>
        <taxon>Stipodae</taxon>
        <taxon>Brachypodieae</taxon>
        <taxon>Brachypodium</taxon>
    </lineage>
</organism>
<keyword evidence="2" id="KW-0732">Signal</keyword>
<accession>I1H2D2</accession>
<dbReference type="eggNOG" id="ENOG502R3TR">
    <property type="taxonomic scope" value="Eukaryota"/>
</dbReference>
<evidence type="ECO:0000313" key="3">
    <source>
        <dbReference type="EMBL" id="KQK20225.1"/>
    </source>
</evidence>
<feature type="region of interest" description="Disordered" evidence="1">
    <location>
        <begin position="60"/>
        <end position="92"/>
    </location>
</feature>
<protein>
    <submittedName>
        <fullName evidence="3 4">Uncharacterized protein</fullName>
    </submittedName>
</protein>
<feature type="chain" id="PRO_5014094253" evidence="2">
    <location>
        <begin position="28"/>
        <end position="124"/>
    </location>
</feature>
<dbReference type="Proteomes" id="UP000008810">
    <property type="component" value="Chromosome 1"/>
</dbReference>
<proteinExistence type="predicted"/>
<dbReference type="RefSeq" id="XP_003561271.1">
    <property type="nucleotide sequence ID" value="XM_003561223.4"/>
</dbReference>
<evidence type="ECO:0000313" key="4">
    <source>
        <dbReference type="EnsemblPlants" id="PNT76772"/>
    </source>
</evidence>
<dbReference type="EnsemblPlants" id="KQK20225">
    <property type="protein sequence ID" value="KQK20225"/>
    <property type="gene ID" value="BRADI_1g53200v3"/>
</dbReference>
<dbReference type="HOGENOM" id="CLU_163626_0_0_1"/>
<name>I1H2D2_BRADI</name>
<evidence type="ECO:0000313" key="5">
    <source>
        <dbReference type="Proteomes" id="UP000008810"/>
    </source>
</evidence>
<dbReference type="EMBL" id="CM000880">
    <property type="protein sequence ID" value="PNT76772.1"/>
    <property type="molecule type" value="Genomic_DNA"/>
</dbReference>
<dbReference type="Gramene" id="PNT76772">
    <property type="protein sequence ID" value="PNT76772"/>
    <property type="gene ID" value="BRADI_1g53200v3"/>
</dbReference>
<keyword evidence="5" id="KW-1185">Reference proteome</keyword>